<dbReference type="SUPFAM" id="SSF103473">
    <property type="entry name" value="MFS general substrate transporter"/>
    <property type="match status" value="1"/>
</dbReference>
<reference evidence="5" key="2">
    <citation type="submission" date="2011-03" db="EMBL/GenBank/DDBJ databases">
        <title>Annotation of Magnaporthe poae ATCC 64411.</title>
        <authorList>
            <person name="Ma L.-J."/>
            <person name="Dead R."/>
            <person name="Young S.K."/>
            <person name="Zeng Q."/>
            <person name="Gargeya S."/>
            <person name="Fitzgerald M."/>
            <person name="Haas B."/>
            <person name="Abouelleil A."/>
            <person name="Alvarado L."/>
            <person name="Arachchi H.M."/>
            <person name="Berlin A."/>
            <person name="Brown A."/>
            <person name="Chapman S.B."/>
            <person name="Chen Z."/>
            <person name="Dunbar C."/>
            <person name="Freedman E."/>
            <person name="Gearin G."/>
            <person name="Gellesch M."/>
            <person name="Goldberg J."/>
            <person name="Griggs A."/>
            <person name="Gujja S."/>
            <person name="Heiman D."/>
            <person name="Howarth C."/>
            <person name="Larson L."/>
            <person name="Lui A."/>
            <person name="MacDonald P.J.P."/>
            <person name="Mehta T."/>
            <person name="Montmayeur A."/>
            <person name="Murphy C."/>
            <person name="Neiman D."/>
            <person name="Pearson M."/>
            <person name="Priest M."/>
            <person name="Roberts A."/>
            <person name="Saif S."/>
            <person name="Shea T."/>
            <person name="Shenoy N."/>
            <person name="Sisk P."/>
            <person name="Stolte C."/>
            <person name="Sykes S."/>
            <person name="Yandava C."/>
            <person name="Wortman J."/>
            <person name="Nusbaum C."/>
            <person name="Birren B."/>
        </authorList>
    </citation>
    <scope>NUCLEOTIDE SEQUENCE</scope>
    <source>
        <strain evidence="5">ATCC 64411</strain>
    </source>
</reference>
<evidence type="ECO:0000256" key="2">
    <source>
        <dbReference type="ARBA" id="ARBA00006727"/>
    </source>
</evidence>
<dbReference type="PANTHER" id="PTHR11360">
    <property type="entry name" value="MONOCARBOXYLATE TRANSPORTER"/>
    <property type="match status" value="1"/>
</dbReference>
<dbReference type="VEuPathDB" id="FungiDB:MAPG_11968"/>
<dbReference type="OrthoDB" id="6499973at2759"/>
<dbReference type="AlphaFoldDB" id="A0A0H2UAN8"/>
<accession>A0A0H2UAN8</accession>
<evidence type="ECO:0000259" key="4">
    <source>
        <dbReference type="PROSITE" id="PS50850"/>
    </source>
</evidence>
<feature type="transmembrane region" description="Helical" evidence="3">
    <location>
        <begin position="133"/>
        <end position="152"/>
    </location>
</feature>
<comment type="similarity">
    <text evidence="2">Belongs to the major facilitator superfamily. Monocarboxylate porter (TC 2.A.1.13) family.</text>
</comment>
<keyword evidence="3" id="KW-1133">Transmembrane helix</keyword>
<feature type="transmembrane region" description="Helical" evidence="3">
    <location>
        <begin position="58"/>
        <end position="79"/>
    </location>
</feature>
<dbReference type="PANTHER" id="PTHR11360:SF319">
    <property type="entry name" value="MAJOR FACILITATOR SUPERFAMILY (MFS) PROFILE DOMAIN-CONTAINING PROTEIN"/>
    <property type="match status" value="1"/>
</dbReference>
<dbReference type="InterPro" id="IPR050327">
    <property type="entry name" value="Proton-linked_MCT"/>
</dbReference>
<sequence>MNNHLQNLETGPRAFANQSGDLTDKVEQNQVSQQSLIANQQANGTHDVEAFPDGGKEAWLCAAGTAGIMFCSLGYANSFGVFQSYYMHHQLQNHSPDDISWIGSIQVFLVFLSGAIGGPIFDRYGAWVIRPAAVVYVLSVMLTSICTEYWHFVLAQGVLSGISNGLLMFPAMAAVPQYFDRKRGAAMGLAIAGSSLGAVVFPIV</sequence>
<dbReference type="Pfam" id="PF07690">
    <property type="entry name" value="MFS_1"/>
    <property type="match status" value="1"/>
</dbReference>
<evidence type="ECO:0000256" key="1">
    <source>
        <dbReference type="ARBA" id="ARBA00004141"/>
    </source>
</evidence>
<feature type="domain" description="Major facilitator superfamily (MFS) profile" evidence="4">
    <location>
        <begin position="60"/>
        <end position="204"/>
    </location>
</feature>
<feature type="transmembrane region" description="Helical" evidence="3">
    <location>
        <begin position="186"/>
        <end position="203"/>
    </location>
</feature>
<dbReference type="InterPro" id="IPR036259">
    <property type="entry name" value="MFS_trans_sf"/>
</dbReference>
<comment type="subcellular location">
    <subcellularLocation>
        <location evidence="1">Membrane</location>
        <topology evidence="1">Multi-pass membrane protein</topology>
    </subcellularLocation>
</comment>
<dbReference type="Gene3D" id="1.20.1250.20">
    <property type="entry name" value="MFS general substrate transporter like domains"/>
    <property type="match status" value="1"/>
</dbReference>
<dbReference type="InterPro" id="IPR011701">
    <property type="entry name" value="MFS"/>
</dbReference>
<gene>
    <name evidence="5" type="ORF">MAPG_11968</name>
</gene>
<organism evidence="5">
    <name type="scientific">Magnaporthiopsis poae (strain ATCC 64411 / 73-15)</name>
    <name type="common">Kentucky bluegrass fungus</name>
    <name type="synonym">Magnaporthe poae</name>
    <dbReference type="NCBI Taxonomy" id="644358"/>
    <lineage>
        <taxon>Eukaryota</taxon>
        <taxon>Fungi</taxon>
        <taxon>Dikarya</taxon>
        <taxon>Ascomycota</taxon>
        <taxon>Pezizomycotina</taxon>
        <taxon>Sordariomycetes</taxon>
        <taxon>Sordariomycetidae</taxon>
        <taxon>Magnaporthales</taxon>
        <taxon>Magnaporthaceae</taxon>
        <taxon>Magnaporthiopsis</taxon>
    </lineage>
</organism>
<protein>
    <recommendedName>
        <fullName evidence="4">Major facilitator superfamily (MFS) profile domain-containing protein</fullName>
    </recommendedName>
</protein>
<dbReference type="EMBL" id="GL877062">
    <property type="protein sequence ID" value="KLU93027.1"/>
    <property type="molecule type" value="Genomic_DNA"/>
</dbReference>
<keyword evidence="3" id="KW-0812">Transmembrane</keyword>
<reference evidence="5" key="1">
    <citation type="submission" date="2010-05" db="EMBL/GenBank/DDBJ databases">
        <title>The Genome Sequence of Magnaporthe poae strain ATCC 64411.</title>
        <authorList>
            <consortium name="The Broad Institute Genome Sequencing Platform"/>
            <consortium name="Broad Institute Genome Sequencing Center for Infectious Disease"/>
            <person name="Ma L.-J."/>
            <person name="Dead R."/>
            <person name="Young S."/>
            <person name="Zeng Q."/>
            <person name="Koehrsen M."/>
            <person name="Alvarado L."/>
            <person name="Berlin A."/>
            <person name="Chapman S.B."/>
            <person name="Chen Z."/>
            <person name="Freedman E."/>
            <person name="Gellesch M."/>
            <person name="Goldberg J."/>
            <person name="Griggs A."/>
            <person name="Gujja S."/>
            <person name="Heilman E.R."/>
            <person name="Heiman D."/>
            <person name="Hepburn T."/>
            <person name="Howarth C."/>
            <person name="Jen D."/>
            <person name="Larson L."/>
            <person name="Mehta T."/>
            <person name="Neiman D."/>
            <person name="Pearson M."/>
            <person name="Roberts A."/>
            <person name="Saif S."/>
            <person name="Shea T."/>
            <person name="Shenoy N."/>
            <person name="Sisk P."/>
            <person name="Stolte C."/>
            <person name="Sykes S."/>
            <person name="Walk T."/>
            <person name="White J."/>
            <person name="Yandava C."/>
            <person name="Haas B."/>
            <person name="Nusbaum C."/>
            <person name="Birren B."/>
        </authorList>
    </citation>
    <scope>NUCLEOTIDE SEQUENCE</scope>
    <source>
        <strain evidence="5">ATCC 64411</strain>
    </source>
</reference>
<feature type="transmembrane region" description="Helical" evidence="3">
    <location>
        <begin position="158"/>
        <end position="179"/>
    </location>
</feature>
<evidence type="ECO:0000256" key="3">
    <source>
        <dbReference type="SAM" id="Phobius"/>
    </source>
</evidence>
<name>A0A0H2UAN8_MAGP6</name>
<keyword evidence="3" id="KW-0472">Membrane</keyword>
<dbReference type="PROSITE" id="PS50850">
    <property type="entry name" value="MFS"/>
    <property type="match status" value="1"/>
</dbReference>
<feature type="transmembrane region" description="Helical" evidence="3">
    <location>
        <begin position="99"/>
        <end position="121"/>
    </location>
</feature>
<proteinExistence type="inferred from homology"/>
<feature type="non-terminal residue" evidence="5">
    <location>
        <position position="204"/>
    </location>
</feature>
<evidence type="ECO:0000313" key="5">
    <source>
        <dbReference type="EMBL" id="KLU93027.1"/>
    </source>
</evidence>
<dbReference type="GO" id="GO:0016020">
    <property type="term" value="C:membrane"/>
    <property type="evidence" value="ECO:0007669"/>
    <property type="project" value="UniProtKB-SubCell"/>
</dbReference>
<dbReference type="GO" id="GO:0022857">
    <property type="term" value="F:transmembrane transporter activity"/>
    <property type="evidence" value="ECO:0007669"/>
    <property type="project" value="InterPro"/>
</dbReference>
<dbReference type="InterPro" id="IPR020846">
    <property type="entry name" value="MFS_dom"/>
</dbReference>